<dbReference type="RefSeq" id="WP_091180834.1">
    <property type="nucleotide sequence ID" value="NZ_FOMT01000001.1"/>
</dbReference>
<gene>
    <name evidence="9" type="primary">ung</name>
    <name evidence="13" type="ORF">SAMN05216378_0605</name>
</gene>
<sequence>MDFQLNNDWAELLRPEMDEPYFKQMAEQLGELYETKTVYPKRGDVFNALHYTPYEQTKVVIIGQDPYHGPRQAHGLSFSVQKGIAIPPSLRNIYKELQEDIGCPIPQHGSLLSWAKQGVLLLNTVLTVEEGQPNSHQKLGWERFTNRIIQALNEREKPVVFILWGKHAQDKAAFIDTVKHPVITSAHPSPLAARKGFFGSRPFSRVNEYLRTIGSSEIDWRLPEEPEPEEE</sequence>
<dbReference type="NCBIfam" id="NF003591">
    <property type="entry name" value="PRK05254.1-4"/>
    <property type="match status" value="1"/>
</dbReference>
<keyword evidence="6 9" id="KW-0227">DNA damage</keyword>
<evidence type="ECO:0000256" key="6">
    <source>
        <dbReference type="ARBA" id="ARBA00022763"/>
    </source>
</evidence>
<reference evidence="14" key="1">
    <citation type="submission" date="2016-10" db="EMBL/GenBank/DDBJ databases">
        <authorList>
            <person name="Varghese N."/>
            <person name="Submissions S."/>
        </authorList>
    </citation>
    <scope>NUCLEOTIDE SEQUENCE [LARGE SCALE GENOMIC DNA]</scope>
    <source>
        <strain evidence="14">CGMCC 1.10784</strain>
    </source>
</reference>
<feature type="active site" description="Proton acceptor" evidence="9 10">
    <location>
        <position position="65"/>
    </location>
</feature>
<dbReference type="InterPro" id="IPR002043">
    <property type="entry name" value="UDG_fam1"/>
</dbReference>
<evidence type="ECO:0000256" key="11">
    <source>
        <dbReference type="RuleBase" id="RU003780"/>
    </source>
</evidence>
<evidence type="ECO:0000313" key="14">
    <source>
        <dbReference type="Proteomes" id="UP000198855"/>
    </source>
</evidence>
<dbReference type="Gene3D" id="3.40.470.10">
    <property type="entry name" value="Uracil-DNA glycosylase-like domain"/>
    <property type="match status" value="1"/>
</dbReference>
<comment type="subcellular location">
    <subcellularLocation>
        <location evidence="9">Cytoplasm</location>
    </subcellularLocation>
</comment>
<comment type="similarity">
    <text evidence="3 9 11">Belongs to the uracil-DNA glycosylase (UDG) superfamily. UNG family.</text>
</comment>
<dbReference type="HAMAP" id="MF_00148">
    <property type="entry name" value="UDG"/>
    <property type="match status" value="1"/>
</dbReference>
<dbReference type="SMART" id="SM00987">
    <property type="entry name" value="UreE_C"/>
    <property type="match status" value="1"/>
</dbReference>
<dbReference type="InterPro" id="IPR005122">
    <property type="entry name" value="Uracil-DNA_glycosylase-like"/>
</dbReference>
<evidence type="ECO:0000256" key="10">
    <source>
        <dbReference type="PROSITE-ProRule" id="PRU10072"/>
    </source>
</evidence>
<evidence type="ECO:0000256" key="9">
    <source>
        <dbReference type="HAMAP-Rule" id="MF_00148"/>
    </source>
</evidence>
<dbReference type="GO" id="GO:0097510">
    <property type="term" value="P:base-excision repair, AP site formation via deaminated base removal"/>
    <property type="evidence" value="ECO:0007669"/>
    <property type="project" value="TreeGrafter"/>
</dbReference>
<dbReference type="GO" id="GO:0004844">
    <property type="term" value="F:uracil DNA N-glycosylase activity"/>
    <property type="evidence" value="ECO:0007669"/>
    <property type="project" value="UniProtKB-UniRule"/>
</dbReference>
<dbReference type="EMBL" id="FOMT01000001">
    <property type="protein sequence ID" value="SFD60236.1"/>
    <property type="molecule type" value="Genomic_DNA"/>
</dbReference>
<dbReference type="CDD" id="cd10027">
    <property type="entry name" value="UDG-F1-like"/>
    <property type="match status" value="1"/>
</dbReference>
<evidence type="ECO:0000259" key="12">
    <source>
        <dbReference type="SMART" id="SM00986"/>
    </source>
</evidence>
<accession>A0A1I1TND3</accession>
<evidence type="ECO:0000313" key="13">
    <source>
        <dbReference type="EMBL" id="SFD60236.1"/>
    </source>
</evidence>
<keyword evidence="9" id="KW-0963">Cytoplasm</keyword>
<dbReference type="PROSITE" id="PS00130">
    <property type="entry name" value="U_DNA_GLYCOSYLASE"/>
    <property type="match status" value="1"/>
</dbReference>
<evidence type="ECO:0000256" key="5">
    <source>
        <dbReference type="ARBA" id="ARBA00018429"/>
    </source>
</evidence>
<dbReference type="NCBIfam" id="NF003589">
    <property type="entry name" value="PRK05254.1-2"/>
    <property type="match status" value="1"/>
</dbReference>
<dbReference type="AlphaFoldDB" id="A0A1I1TND3"/>
<comment type="catalytic activity">
    <reaction evidence="1 9 11">
        <text>Hydrolyzes single-stranded DNA or mismatched double-stranded DNA and polynucleotides, releasing free uracil.</text>
        <dbReference type="EC" id="3.2.2.27"/>
    </reaction>
</comment>
<evidence type="ECO:0000256" key="4">
    <source>
        <dbReference type="ARBA" id="ARBA00012030"/>
    </source>
</evidence>
<dbReference type="NCBIfam" id="NF003588">
    <property type="entry name" value="PRK05254.1-1"/>
    <property type="match status" value="1"/>
</dbReference>
<dbReference type="PANTHER" id="PTHR11264">
    <property type="entry name" value="URACIL-DNA GLYCOSYLASE"/>
    <property type="match status" value="1"/>
</dbReference>
<dbReference type="OrthoDB" id="9804372at2"/>
<dbReference type="SMART" id="SM00986">
    <property type="entry name" value="UDG"/>
    <property type="match status" value="1"/>
</dbReference>
<dbReference type="SUPFAM" id="SSF52141">
    <property type="entry name" value="Uracil-DNA glycosylase-like"/>
    <property type="match status" value="1"/>
</dbReference>
<proteinExistence type="inferred from homology"/>
<name>A0A1I1TND3_9BACL</name>
<keyword evidence="7 9" id="KW-0378">Hydrolase</keyword>
<dbReference type="PANTHER" id="PTHR11264:SF0">
    <property type="entry name" value="URACIL-DNA GLYCOSYLASE"/>
    <property type="match status" value="1"/>
</dbReference>
<comment type="function">
    <text evidence="2 9 11">Excises uracil residues from the DNA which can arise as a result of misincorporation of dUMP residues by DNA polymerase or due to deamination of cytosine.</text>
</comment>
<keyword evidence="14" id="KW-1185">Reference proteome</keyword>
<dbReference type="GO" id="GO:0005737">
    <property type="term" value="C:cytoplasm"/>
    <property type="evidence" value="ECO:0007669"/>
    <property type="project" value="UniProtKB-SubCell"/>
</dbReference>
<dbReference type="InterPro" id="IPR018085">
    <property type="entry name" value="Ura-DNA_Glyclase_AS"/>
</dbReference>
<evidence type="ECO:0000256" key="2">
    <source>
        <dbReference type="ARBA" id="ARBA00002631"/>
    </source>
</evidence>
<dbReference type="Pfam" id="PF03167">
    <property type="entry name" value="UDG"/>
    <property type="match status" value="1"/>
</dbReference>
<dbReference type="EC" id="3.2.2.27" evidence="4 9"/>
<dbReference type="NCBIfam" id="NF003592">
    <property type="entry name" value="PRK05254.1-5"/>
    <property type="match status" value="1"/>
</dbReference>
<evidence type="ECO:0000256" key="8">
    <source>
        <dbReference type="ARBA" id="ARBA00023204"/>
    </source>
</evidence>
<dbReference type="Proteomes" id="UP000198855">
    <property type="component" value="Unassembled WGS sequence"/>
</dbReference>
<feature type="domain" description="Uracil-DNA glycosylase-like" evidence="12">
    <location>
        <begin position="50"/>
        <end position="210"/>
    </location>
</feature>
<dbReference type="NCBIfam" id="TIGR00628">
    <property type="entry name" value="ung"/>
    <property type="match status" value="1"/>
</dbReference>
<protein>
    <recommendedName>
        <fullName evidence="5 9">Uracil-DNA glycosylase</fullName>
        <shortName evidence="9">UDG</shortName>
        <ecNumber evidence="4 9">3.2.2.27</ecNumber>
    </recommendedName>
</protein>
<dbReference type="InterPro" id="IPR036895">
    <property type="entry name" value="Uracil-DNA_glycosylase-like_sf"/>
</dbReference>
<evidence type="ECO:0000256" key="3">
    <source>
        <dbReference type="ARBA" id="ARBA00008184"/>
    </source>
</evidence>
<evidence type="ECO:0000256" key="7">
    <source>
        <dbReference type="ARBA" id="ARBA00022801"/>
    </source>
</evidence>
<dbReference type="FunFam" id="3.40.470.10:FF:000001">
    <property type="entry name" value="Uracil-DNA glycosylase"/>
    <property type="match status" value="1"/>
</dbReference>
<keyword evidence="8 9" id="KW-0234">DNA repair</keyword>
<dbReference type="STRING" id="1045775.SAMN05216378_0605"/>
<evidence type="ECO:0000256" key="1">
    <source>
        <dbReference type="ARBA" id="ARBA00001400"/>
    </source>
</evidence>
<organism evidence="13 14">
    <name type="scientific">Paenibacillus catalpae</name>
    <dbReference type="NCBI Taxonomy" id="1045775"/>
    <lineage>
        <taxon>Bacteria</taxon>
        <taxon>Bacillati</taxon>
        <taxon>Bacillota</taxon>
        <taxon>Bacilli</taxon>
        <taxon>Bacillales</taxon>
        <taxon>Paenibacillaceae</taxon>
        <taxon>Paenibacillus</taxon>
    </lineage>
</organism>